<organism evidence="6 7">
    <name type="scientific">Actinoallomurus acaciae</name>
    <dbReference type="NCBI Taxonomy" id="502577"/>
    <lineage>
        <taxon>Bacteria</taxon>
        <taxon>Bacillati</taxon>
        <taxon>Actinomycetota</taxon>
        <taxon>Actinomycetes</taxon>
        <taxon>Streptosporangiales</taxon>
        <taxon>Thermomonosporaceae</taxon>
        <taxon>Actinoallomurus</taxon>
    </lineage>
</organism>
<evidence type="ECO:0000259" key="5">
    <source>
        <dbReference type="PROSITE" id="PS50977"/>
    </source>
</evidence>
<dbReference type="PROSITE" id="PS50977">
    <property type="entry name" value="HTH_TETR_2"/>
    <property type="match status" value="1"/>
</dbReference>
<evidence type="ECO:0000256" key="4">
    <source>
        <dbReference type="PROSITE-ProRule" id="PRU00335"/>
    </source>
</evidence>
<dbReference type="InterPro" id="IPR036271">
    <property type="entry name" value="Tet_transcr_reg_TetR-rel_C_sf"/>
</dbReference>
<feature type="DNA-binding region" description="H-T-H motif" evidence="4">
    <location>
        <begin position="39"/>
        <end position="58"/>
    </location>
</feature>
<dbReference type="EMBL" id="JBHLZP010000027">
    <property type="protein sequence ID" value="MFB9831751.1"/>
    <property type="molecule type" value="Genomic_DNA"/>
</dbReference>
<reference evidence="6 7" key="1">
    <citation type="submission" date="2024-09" db="EMBL/GenBank/DDBJ databases">
        <authorList>
            <person name="Sun Q."/>
            <person name="Mori K."/>
        </authorList>
    </citation>
    <scope>NUCLEOTIDE SEQUENCE [LARGE SCALE GENOMIC DNA]</scope>
    <source>
        <strain evidence="6 7">TBRC 0563</strain>
    </source>
</reference>
<comment type="caution">
    <text evidence="6">The sequence shown here is derived from an EMBL/GenBank/DDBJ whole genome shotgun (WGS) entry which is preliminary data.</text>
</comment>
<dbReference type="PANTHER" id="PTHR30055">
    <property type="entry name" value="HTH-TYPE TRANSCRIPTIONAL REGULATOR RUTR"/>
    <property type="match status" value="1"/>
</dbReference>
<accession>A0ABV5YAZ6</accession>
<feature type="domain" description="HTH tetR-type" evidence="5">
    <location>
        <begin position="16"/>
        <end position="76"/>
    </location>
</feature>
<name>A0ABV5YAZ6_9ACTN</name>
<keyword evidence="1" id="KW-0805">Transcription regulation</keyword>
<sequence>MGTESRRPHTGRRRNPAVRQAVLDAAADLLASRGDAAISMDAIAREAGVSKHTIYRWWPSKGALLLETMVERARRDAAPLDTGTLTGDMEAFLTATFAAVERNASLLRSTMAEALRDDKAADGLRAFAAARREEFHGLLARGRSRGELPADADLDLLVDQVYGLLWYRLLLGHAPLTPETAVRLTHSITGPPTADA</sequence>
<dbReference type="InterPro" id="IPR001647">
    <property type="entry name" value="HTH_TetR"/>
</dbReference>
<evidence type="ECO:0000313" key="6">
    <source>
        <dbReference type="EMBL" id="MFB9831751.1"/>
    </source>
</evidence>
<keyword evidence="2 4" id="KW-0238">DNA-binding</keyword>
<evidence type="ECO:0000256" key="3">
    <source>
        <dbReference type="ARBA" id="ARBA00023163"/>
    </source>
</evidence>
<dbReference type="Gene3D" id="1.10.10.60">
    <property type="entry name" value="Homeodomain-like"/>
    <property type="match status" value="1"/>
</dbReference>
<dbReference type="Pfam" id="PF00440">
    <property type="entry name" value="TetR_N"/>
    <property type="match status" value="1"/>
</dbReference>
<gene>
    <name evidence="6" type="ORF">ACFFNX_06070</name>
</gene>
<keyword evidence="3" id="KW-0804">Transcription</keyword>
<dbReference type="PANTHER" id="PTHR30055:SF148">
    <property type="entry name" value="TETR-FAMILY TRANSCRIPTIONAL REGULATOR"/>
    <property type="match status" value="1"/>
</dbReference>
<dbReference type="PRINTS" id="PR00455">
    <property type="entry name" value="HTHTETR"/>
</dbReference>
<dbReference type="SUPFAM" id="SSF48498">
    <property type="entry name" value="Tetracyclin repressor-like, C-terminal domain"/>
    <property type="match status" value="1"/>
</dbReference>
<evidence type="ECO:0000256" key="2">
    <source>
        <dbReference type="ARBA" id="ARBA00023125"/>
    </source>
</evidence>
<dbReference type="SUPFAM" id="SSF46689">
    <property type="entry name" value="Homeodomain-like"/>
    <property type="match status" value="1"/>
</dbReference>
<keyword evidence="7" id="KW-1185">Reference proteome</keyword>
<dbReference type="Gene3D" id="1.10.357.10">
    <property type="entry name" value="Tetracycline Repressor, domain 2"/>
    <property type="match status" value="1"/>
</dbReference>
<evidence type="ECO:0000313" key="7">
    <source>
        <dbReference type="Proteomes" id="UP001589627"/>
    </source>
</evidence>
<dbReference type="Proteomes" id="UP001589627">
    <property type="component" value="Unassembled WGS sequence"/>
</dbReference>
<dbReference type="InterPro" id="IPR009057">
    <property type="entry name" value="Homeodomain-like_sf"/>
</dbReference>
<dbReference type="Pfam" id="PF16859">
    <property type="entry name" value="TetR_C_11"/>
    <property type="match status" value="1"/>
</dbReference>
<protein>
    <submittedName>
        <fullName evidence="6">TetR/AcrR family transcriptional regulator</fullName>
    </submittedName>
</protein>
<evidence type="ECO:0000256" key="1">
    <source>
        <dbReference type="ARBA" id="ARBA00023015"/>
    </source>
</evidence>
<proteinExistence type="predicted"/>
<dbReference type="InterPro" id="IPR011075">
    <property type="entry name" value="TetR_C"/>
</dbReference>
<dbReference type="InterPro" id="IPR050109">
    <property type="entry name" value="HTH-type_TetR-like_transc_reg"/>
</dbReference>
<dbReference type="RefSeq" id="WP_378196471.1">
    <property type="nucleotide sequence ID" value="NZ_JBHLZP010000027.1"/>
</dbReference>